<name>A0A382PRC5_9ZZZZ</name>
<dbReference type="SUPFAM" id="SSF54637">
    <property type="entry name" value="Thioesterase/thiol ester dehydrase-isomerase"/>
    <property type="match status" value="1"/>
</dbReference>
<evidence type="ECO:0000313" key="1">
    <source>
        <dbReference type="EMBL" id="SVC75215.1"/>
    </source>
</evidence>
<sequence length="186" mass="20754">VRTSGNSLLITQAYTHVTKADNGSFHPGHNRLSYRSQSICRTQDHGDGRLSAAGDTTIKTESFITVEQEHTDELGHLNHVQAVRFLESAREDWYRQCGQPVFDPAGFGTVVVNINYSYRGECFLGETLRIITAPVKRGHKSFVLRHEIIKPDGSTPIDGLATCLIMDMKAHKAIPVPNWIAEHFPD</sequence>
<gene>
    <name evidence="1" type="ORF">METZ01_LOCUS328069</name>
</gene>
<accession>A0A382PRC5</accession>
<dbReference type="InterPro" id="IPR029069">
    <property type="entry name" value="HotDog_dom_sf"/>
</dbReference>
<organism evidence="1">
    <name type="scientific">marine metagenome</name>
    <dbReference type="NCBI Taxonomy" id="408172"/>
    <lineage>
        <taxon>unclassified sequences</taxon>
        <taxon>metagenomes</taxon>
        <taxon>ecological metagenomes</taxon>
    </lineage>
</organism>
<protein>
    <recommendedName>
        <fullName evidence="2">Thioesterase domain-containing protein</fullName>
    </recommendedName>
</protein>
<dbReference type="Gene3D" id="3.10.129.10">
    <property type="entry name" value="Hotdog Thioesterase"/>
    <property type="match status" value="1"/>
</dbReference>
<evidence type="ECO:0008006" key="2">
    <source>
        <dbReference type="Google" id="ProtNLM"/>
    </source>
</evidence>
<dbReference type="AlphaFoldDB" id="A0A382PRC5"/>
<dbReference type="CDD" id="cd00586">
    <property type="entry name" value="4HBT"/>
    <property type="match status" value="1"/>
</dbReference>
<feature type="non-terminal residue" evidence="1">
    <location>
        <position position="1"/>
    </location>
</feature>
<dbReference type="Pfam" id="PF13279">
    <property type="entry name" value="4HBT_2"/>
    <property type="match status" value="1"/>
</dbReference>
<reference evidence="1" key="1">
    <citation type="submission" date="2018-05" db="EMBL/GenBank/DDBJ databases">
        <authorList>
            <person name="Lanie J.A."/>
            <person name="Ng W.-L."/>
            <person name="Kazmierczak K.M."/>
            <person name="Andrzejewski T.M."/>
            <person name="Davidsen T.M."/>
            <person name="Wayne K.J."/>
            <person name="Tettelin H."/>
            <person name="Glass J.I."/>
            <person name="Rusch D."/>
            <person name="Podicherti R."/>
            <person name="Tsui H.-C.T."/>
            <person name="Winkler M.E."/>
        </authorList>
    </citation>
    <scope>NUCLEOTIDE SEQUENCE</scope>
</reference>
<proteinExistence type="predicted"/>
<dbReference type="EMBL" id="UINC01108826">
    <property type="protein sequence ID" value="SVC75215.1"/>
    <property type="molecule type" value="Genomic_DNA"/>
</dbReference>